<dbReference type="EMBL" id="LJQG01000087">
    <property type="protein sequence ID" value="KPX21637.1"/>
    <property type="molecule type" value="Genomic_DNA"/>
</dbReference>
<dbReference type="InterPro" id="IPR015797">
    <property type="entry name" value="NUDIX_hydrolase-like_dom_sf"/>
</dbReference>
<dbReference type="GO" id="GO:0009228">
    <property type="term" value="P:thiamine biosynthetic process"/>
    <property type="evidence" value="ECO:0007669"/>
    <property type="project" value="UniProtKB-KW"/>
</dbReference>
<dbReference type="NCBIfam" id="NF006530">
    <property type="entry name" value="PRK08999.1"/>
    <property type="match status" value="1"/>
</dbReference>
<protein>
    <recommendedName>
        <fullName evidence="13">8-oxo-dGTP diphosphatase</fullName>
        <ecNumber evidence="12">3.6.1.55</ecNumber>
    </recommendedName>
    <alternativeName>
        <fullName evidence="16">7,8-dihydro-8-oxoguanine-triphosphatase</fullName>
    </alternativeName>
    <alternativeName>
        <fullName evidence="15">Mutator protein MutT</fullName>
    </alternativeName>
    <alternativeName>
        <fullName evidence="14">dGTP pyrophosphohydrolase</fullName>
    </alternativeName>
</protein>
<dbReference type="PATRIC" id="fig|235272.12.peg.4126"/>
<dbReference type="InterPro" id="IPR013785">
    <property type="entry name" value="Aldolase_TIM"/>
</dbReference>
<comment type="catalytic activity">
    <reaction evidence="10">
        <text>8-oxo-dGTP + H2O = 8-oxo-dGMP + diphosphate + H(+)</text>
        <dbReference type="Rhea" id="RHEA:31575"/>
        <dbReference type="ChEBI" id="CHEBI:15377"/>
        <dbReference type="ChEBI" id="CHEBI:15378"/>
        <dbReference type="ChEBI" id="CHEBI:33019"/>
        <dbReference type="ChEBI" id="CHEBI:63224"/>
        <dbReference type="ChEBI" id="CHEBI:77896"/>
        <dbReference type="EC" id="3.6.1.55"/>
    </reaction>
</comment>
<accession>A0A0P9U815</accession>
<dbReference type="Pfam" id="PF14815">
    <property type="entry name" value="NUDIX_4"/>
    <property type="match status" value="1"/>
</dbReference>
<dbReference type="Proteomes" id="UP000050346">
    <property type="component" value="Unassembled WGS sequence"/>
</dbReference>
<dbReference type="Gene3D" id="3.20.20.70">
    <property type="entry name" value="Aldolase class I"/>
    <property type="match status" value="1"/>
</dbReference>
<evidence type="ECO:0000256" key="5">
    <source>
        <dbReference type="ARBA" id="ARBA00022723"/>
    </source>
</evidence>
<evidence type="ECO:0000256" key="16">
    <source>
        <dbReference type="ARBA" id="ARBA00042798"/>
    </source>
</evidence>
<dbReference type="PANTHER" id="PTHR47707:SF1">
    <property type="entry name" value="NUDIX HYDROLASE FAMILY PROTEIN"/>
    <property type="match status" value="1"/>
</dbReference>
<evidence type="ECO:0000256" key="2">
    <source>
        <dbReference type="ARBA" id="ARBA00005582"/>
    </source>
</evidence>
<dbReference type="GO" id="GO:0044715">
    <property type="term" value="F:8-oxo-dGDP phosphatase activity"/>
    <property type="evidence" value="ECO:0007669"/>
    <property type="project" value="TreeGrafter"/>
</dbReference>
<evidence type="ECO:0000256" key="13">
    <source>
        <dbReference type="ARBA" id="ARBA00040794"/>
    </source>
</evidence>
<dbReference type="CDD" id="cd03425">
    <property type="entry name" value="NUDIX_MutT_NudA_like"/>
    <property type="match status" value="1"/>
</dbReference>
<dbReference type="PRINTS" id="PR00502">
    <property type="entry name" value="NUDIXFAMILY"/>
</dbReference>
<evidence type="ECO:0000256" key="1">
    <source>
        <dbReference type="ARBA" id="ARBA00001946"/>
    </source>
</evidence>
<dbReference type="GO" id="GO:0044716">
    <property type="term" value="F:8-oxo-GDP phosphatase activity"/>
    <property type="evidence" value="ECO:0007669"/>
    <property type="project" value="TreeGrafter"/>
</dbReference>
<dbReference type="AlphaFoldDB" id="A0A0P9U815"/>
<feature type="binding site" evidence="17">
    <location>
        <position position="136"/>
    </location>
    <ligand>
        <name>8-oxo-dGTP</name>
        <dbReference type="ChEBI" id="CHEBI:77896"/>
    </ligand>
</feature>
<reference evidence="20 21" key="1">
    <citation type="submission" date="2015-09" db="EMBL/GenBank/DDBJ databases">
        <title>Genome announcement of multiple Pseudomonas syringae strains.</title>
        <authorList>
            <person name="Thakur S."/>
            <person name="Wang P.W."/>
            <person name="Gong Y."/>
            <person name="Weir B.S."/>
            <person name="Guttman D.S."/>
        </authorList>
    </citation>
    <scope>NUCLEOTIDE SEQUENCE [LARGE SCALE GENOMIC DNA]</scope>
    <source>
        <strain evidence="20 21">ICMP9150</strain>
    </source>
</reference>
<comment type="catalytic activity">
    <reaction evidence="11">
        <text>8-oxo-GTP + H2O = 8-oxo-GMP + diphosphate + H(+)</text>
        <dbReference type="Rhea" id="RHEA:67616"/>
        <dbReference type="ChEBI" id="CHEBI:15377"/>
        <dbReference type="ChEBI" id="CHEBI:15378"/>
        <dbReference type="ChEBI" id="CHEBI:33019"/>
        <dbReference type="ChEBI" id="CHEBI:143553"/>
        <dbReference type="ChEBI" id="CHEBI:145694"/>
    </reaction>
</comment>
<evidence type="ECO:0000259" key="19">
    <source>
        <dbReference type="PROSITE" id="PS51462"/>
    </source>
</evidence>
<comment type="caution">
    <text evidence="20">The sequence shown here is derived from an EMBL/GenBank/DDBJ whole genome shotgun (WGS) entry which is preliminary data.</text>
</comment>
<keyword evidence="8 18" id="KW-0460">Magnesium</keyword>
<feature type="binding site" evidence="18">
    <location>
        <position position="74"/>
    </location>
    <ligand>
        <name>Mg(2+)</name>
        <dbReference type="ChEBI" id="CHEBI:18420"/>
    </ligand>
</feature>
<keyword evidence="7" id="KW-0378">Hydrolase</keyword>
<dbReference type="InterPro" id="IPR036206">
    <property type="entry name" value="ThiamineP_synth_sf"/>
</dbReference>
<evidence type="ECO:0000256" key="11">
    <source>
        <dbReference type="ARBA" id="ARBA00036904"/>
    </source>
</evidence>
<dbReference type="GO" id="GO:0006260">
    <property type="term" value="P:DNA replication"/>
    <property type="evidence" value="ECO:0007669"/>
    <property type="project" value="UniProtKB-KW"/>
</dbReference>
<dbReference type="PROSITE" id="PS00893">
    <property type="entry name" value="NUDIX_BOX"/>
    <property type="match status" value="1"/>
</dbReference>
<keyword evidence="9" id="KW-0234">DNA repair</keyword>
<feature type="binding site" evidence="17">
    <location>
        <position position="40"/>
    </location>
    <ligand>
        <name>8-oxo-dGTP</name>
        <dbReference type="ChEBI" id="CHEBI:77896"/>
    </ligand>
</feature>
<evidence type="ECO:0000256" key="8">
    <source>
        <dbReference type="ARBA" id="ARBA00022842"/>
    </source>
</evidence>
<evidence type="ECO:0000313" key="21">
    <source>
        <dbReference type="Proteomes" id="UP000050346"/>
    </source>
</evidence>
<evidence type="ECO:0000256" key="10">
    <source>
        <dbReference type="ARBA" id="ARBA00035861"/>
    </source>
</evidence>
<dbReference type="PANTHER" id="PTHR47707">
    <property type="entry name" value="8-OXO-DGTP DIPHOSPHATASE"/>
    <property type="match status" value="1"/>
</dbReference>
<dbReference type="Gene3D" id="3.90.79.10">
    <property type="entry name" value="Nucleoside Triphosphate Pyrophosphohydrolase"/>
    <property type="match status" value="1"/>
</dbReference>
<dbReference type="InterPro" id="IPR029119">
    <property type="entry name" value="MutY_C"/>
</dbReference>
<evidence type="ECO:0000256" key="4">
    <source>
        <dbReference type="ARBA" id="ARBA00022705"/>
    </source>
</evidence>
<dbReference type="GO" id="GO:0035539">
    <property type="term" value="F:8-oxo-7,8-dihydrodeoxyguanosine triphosphate pyrophosphatase activity"/>
    <property type="evidence" value="ECO:0007669"/>
    <property type="project" value="UniProtKB-EC"/>
</dbReference>
<dbReference type="InterPro" id="IPR020476">
    <property type="entry name" value="Nudix_hydrolase"/>
</dbReference>
<proteinExistence type="inferred from homology"/>
<keyword evidence="6" id="KW-0227">DNA damage</keyword>
<dbReference type="NCBIfam" id="TIGR00586">
    <property type="entry name" value="mutt"/>
    <property type="match status" value="1"/>
</dbReference>
<dbReference type="EC" id="3.6.1.55" evidence="12"/>
<dbReference type="InterPro" id="IPR003561">
    <property type="entry name" value="Mutator_MutT"/>
</dbReference>
<keyword evidence="5 18" id="KW-0479">Metal-binding</keyword>
<dbReference type="GO" id="GO:0046872">
    <property type="term" value="F:metal ion binding"/>
    <property type="evidence" value="ECO:0007669"/>
    <property type="project" value="UniProtKB-KW"/>
</dbReference>
<keyword evidence="3" id="KW-0515">Mutator protein</keyword>
<dbReference type="InterPro" id="IPR047127">
    <property type="entry name" value="MutT-like"/>
</dbReference>
<dbReference type="Pfam" id="PF02581">
    <property type="entry name" value="TMP-TENI"/>
    <property type="match status" value="1"/>
</dbReference>
<dbReference type="InterPro" id="IPR022998">
    <property type="entry name" value="ThiamineP_synth_TenI"/>
</dbReference>
<gene>
    <name evidence="20" type="ORF">ALO71_04898</name>
</gene>
<dbReference type="PROSITE" id="PS51462">
    <property type="entry name" value="NUDIX"/>
    <property type="match status" value="1"/>
</dbReference>
<evidence type="ECO:0000256" key="15">
    <source>
        <dbReference type="ARBA" id="ARBA00041979"/>
    </source>
</evidence>
<organism evidence="20 21">
    <name type="scientific">Pseudomonas amygdali pv. dendropanacis</name>
    <dbReference type="NCBI Taxonomy" id="235272"/>
    <lineage>
        <taxon>Bacteria</taxon>
        <taxon>Pseudomonadati</taxon>
        <taxon>Pseudomonadota</taxon>
        <taxon>Gammaproteobacteria</taxon>
        <taxon>Pseudomonadales</taxon>
        <taxon>Pseudomonadaceae</taxon>
        <taxon>Pseudomonas</taxon>
        <taxon>Pseudomonas amygdali</taxon>
    </lineage>
</organism>
<evidence type="ECO:0000313" key="20">
    <source>
        <dbReference type="EMBL" id="KPX21637.1"/>
    </source>
</evidence>
<name>A0A0P9U815_PSEA0</name>
<feature type="binding site" evidence="17">
    <location>
        <begin position="51"/>
        <end position="54"/>
    </location>
    <ligand>
        <name>8-oxo-dGTP</name>
        <dbReference type="ChEBI" id="CHEBI:77896"/>
    </ligand>
</feature>
<evidence type="ECO:0000256" key="12">
    <source>
        <dbReference type="ARBA" id="ARBA00038905"/>
    </source>
</evidence>
<sequence>MARLQALAAGRPAGVLIVKRVHVAAAVIRGADGSVLIARRADTQHQGGLWEFPGGKVEEGETVQAALARELQEELGIQVTAARPLIKVGHDYADKQVLLDVWEVSAFTGEPHGAEGQPLVWAAPRELPDYDFPAANQPIVAAARLPGEYLITPDGLDNIELLRGMQKAIAGGIKLVQLRAPGGYDPKYRDLAVDAVGLCAGKAQLMLKGPLEWLGDFPSAGWHLTAEQLRKYASRGRPFPENRWLAASCHNAEELALAEQMGVDFVTLSPVQPTLTHPDAQPLGWQQAAQLIAGFNKPVFLLGGVGPSERQQAWESGAQGVAGIRAFWPDEIV</sequence>
<evidence type="ECO:0000256" key="3">
    <source>
        <dbReference type="ARBA" id="ARBA00022457"/>
    </source>
</evidence>
<evidence type="ECO:0000256" key="9">
    <source>
        <dbReference type="ARBA" id="ARBA00023204"/>
    </source>
</evidence>
<keyword evidence="4" id="KW-0235">DNA replication</keyword>
<feature type="domain" description="Nudix hydrolase" evidence="19">
    <location>
        <begin position="18"/>
        <end position="145"/>
    </location>
</feature>
<dbReference type="SUPFAM" id="SSF55811">
    <property type="entry name" value="Nudix"/>
    <property type="match status" value="1"/>
</dbReference>
<dbReference type="GO" id="GO:0008413">
    <property type="term" value="F:8-oxo-7,8-dihydroguanosine triphosphate pyrophosphatase activity"/>
    <property type="evidence" value="ECO:0007669"/>
    <property type="project" value="InterPro"/>
</dbReference>
<dbReference type="GO" id="GO:0006281">
    <property type="term" value="P:DNA repair"/>
    <property type="evidence" value="ECO:0007669"/>
    <property type="project" value="UniProtKB-KW"/>
</dbReference>
<evidence type="ECO:0000256" key="7">
    <source>
        <dbReference type="ARBA" id="ARBA00022801"/>
    </source>
</evidence>
<evidence type="ECO:0000256" key="18">
    <source>
        <dbReference type="PIRSR" id="PIRSR603561-2"/>
    </source>
</evidence>
<feature type="binding site" evidence="18">
    <location>
        <position position="54"/>
    </location>
    <ligand>
        <name>Mg(2+)</name>
        <dbReference type="ChEBI" id="CHEBI:18420"/>
    </ligand>
</feature>
<dbReference type="InterPro" id="IPR000086">
    <property type="entry name" value="NUDIX_hydrolase_dom"/>
</dbReference>
<evidence type="ECO:0000256" key="17">
    <source>
        <dbReference type="PIRSR" id="PIRSR603561-1"/>
    </source>
</evidence>
<dbReference type="InterPro" id="IPR020084">
    <property type="entry name" value="NUDIX_hydrolase_CS"/>
</dbReference>
<evidence type="ECO:0000256" key="6">
    <source>
        <dbReference type="ARBA" id="ARBA00022763"/>
    </source>
</evidence>
<comment type="cofactor">
    <cofactor evidence="1 18">
        <name>Mg(2+)</name>
        <dbReference type="ChEBI" id="CHEBI:18420"/>
    </cofactor>
</comment>
<dbReference type="CDD" id="cd00564">
    <property type="entry name" value="TMP_TenI"/>
    <property type="match status" value="1"/>
</dbReference>
<evidence type="ECO:0000256" key="14">
    <source>
        <dbReference type="ARBA" id="ARBA00041592"/>
    </source>
</evidence>
<dbReference type="SUPFAM" id="SSF51391">
    <property type="entry name" value="Thiamin phosphate synthase"/>
    <property type="match status" value="1"/>
</dbReference>
<comment type="similarity">
    <text evidence="2">Belongs to the Nudix hydrolase family.</text>
</comment>
<dbReference type="FunFam" id="3.90.79.10:FF:000014">
    <property type="entry name" value="8-oxo-dGTP diphosphatase MutT"/>
    <property type="match status" value="1"/>
</dbReference>
<feature type="binding site" evidence="17">
    <location>
        <position position="45"/>
    </location>
    <ligand>
        <name>8-oxo-dGTP</name>
        <dbReference type="ChEBI" id="CHEBI:77896"/>
    </ligand>
</feature>